<dbReference type="EMBL" id="JAAECE010000001">
    <property type="protein sequence ID" value="KAF1806533.1"/>
    <property type="molecule type" value="Genomic_DNA"/>
</dbReference>
<evidence type="ECO:0000256" key="3">
    <source>
        <dbReference type="ARBA" id="ARBA00022527"/>
    </source>
</evidence>
<dbReference type="GO" id="GO:0008608">
    <property type="term" value="P:attachment of spindle microtubules to kinetochore"/>
    <property type="evidence" value="ECO:0007669"/>
    <property type="project" value="UniProtKB-ARBA"/>
</dbReference>
<dbReference type="GO" id="GO:0032465">
    <property type="term" value="P:regulation of cytokinesis"/>
    <property type="evidence" value="ECO:0007669"/>
    <property type="project" value="UniProtKB-ARBA"/>
</dbReference>
<evidence type="ECO:0000256" key="12">
    <source>
        <dbReference type="PIRSR" id="PIRSR630616-3"/>
    </source>
</evidence>
<sequence>MSTAGFPLRFLSKPKKKISNDNIKANDNLGQHGMHRTKPLKSYDNKKQSEEARNGTKPLSKRSTDALKSAPSSSRTAQRSHTTTTTRKPPLRNGDKQPDIKHWTLEDFEVARDLGKGNFGSVFLAREKSRKLIVALKVMYKKQIKDMGIQKQLEREINIQGHLRHPNILGLYGYFHDDSRIFIILEYAANGALYDELRRRIKFTEKEAAKYMAQMVDALGYLHSNQIIHRDIKPENLMLGRNGEIKIGDFGWSVRTERLNNRRGTLCGTLDYLPPEMVEGRVHDKNVDIWSLGILLYELIVGSPPFEEKQAEDDDVASAITYERIRNVELHFPKHVSKDAADLISKLLKYNSGDRLPLRNIMHHPFIVKNLQEV</sequence>
<dbReference type="Gene3D" id="1.10.510.10">
    <property type="entry name" value="Transferase(Phosphotransferase) domain 1"/>
    <property type="match status" value="1"/>
</dbReference>
<feature type="compositionally biased region" description="Low complexity" evidence="16">
    <location>
        <begin position="72"/>
        <end position="87"/>
    </location>
</feature>
<evidence type="ECO:0000256" key="1">
    <source>
        <dbReference type="ARBA" id="ARBA00012513"/>
    </source>
</evidence>
<accession>A0A8H4BS24</accession>
<feature type="region of interest" description="Disordered" evidence="16">
    <location>
        <begin position="1"/>
        <end position="99"/>
    </location>
</feature>
<dbReference type="GO" id="GO:0090266">
    <property type="term" value="P:regulation of mitotic cell cycle spindle assembly checkpoint"/>
    <property type="evidence" value="ECO:0007669"/>
    <property type="project" value="UniProtKB-ARBA"/>
</dbReference>
<evidence type="ECO:0000259" key="17">
    <source>
        <dbReference type="PROSITE" id="PS50011"/>
    </source>
</evidence>
<dbReference type="CDD" id="cd14007">
    <property type="entry name" value="STKc_Aurora"/>
    <property type="match status" value="1"/>
</dbReference>
<reference evidence="18 19" key="1">
    <citation type="submission" date="2019-09" db="EMBL/GenBank/DDBJ databases">
        <authorList>
            <consortium name="DOE Joint Genome Institute"/>
            <person name="Mondo S.J."/>
            <person name="Navarro-Mendoza M.I."/>
            <person name="Perez-Arques C."/>
            <person name="Panchal S."/>
            <person name="Nicolas F.E."/>
            <person name="Ganguly P."/>
            <person name="Pangilinan J."/>
            <person name="Grigoriev I."/>
            <person name="Heitman J."/>
            <person name="Sanya K."/>
            <person name="Garre V."/>
        </authorList>
    </citation>
    <scope>NUCLEOTIDE SEQUENCE [LARGE SCALE GENOMIC DNA]</scope>
    <source>
        <strain evidence="18 19">MU402</strain>
    </source>
</reference>
<comment type="catalytic activity">
    <reaction evidence="8 15">
        <text>L-threonyl-[protein] + ATP = O-phospho-L-threonyl-[protein] + ADP + H(+)</text>
        <dbReference type="Rhea" id="RHEA:46608"/>
        <dbReference type="Rhea" id="RHEA-COMP:11060"/>
        <dbReference type="Rhea" id="RHEA-COMP:11605"/>
        <dbReference type="ChEBI" id="CHEBI:15378"/>
        <dbReference type="ChEBI" id="CHEBI:30013"/>
        <dbReference type="ChEBI" id="CHEBI:30616"/>
        <dbReference type="ChEBI" id="CHEBI:61977"/>
        <dbReference type="ChEBI" id="CHEBI:456216"/>
        <dbReference type="EC" id="2.7.11.1"/>
    </reaction>
</comment>
<dbReference type="AlphaFoldDB" id="A0A8H4BS24"/>
<evidence type="ECO:0000313" key="19">
    <source>
        <dbReference type="Proteomes" id="UP000469890"/>
    </source>
</evidence>
<keyword evidence="7 11" id="KW-0067">ATP-binding</keyword>
<feature type="cross-link" description="Glycyl lysine isopeptide (Lys-Gly) (interchain with G-Cter in SUMO2)" evidence="12">
    <location>
        <position position="233"/>
    </location>
</feature>
<evidence type="ECO:0000256" key="11">
    <source>
        <dbReference type="PIRSR" id="PIRSR630616-2"/>
    </source>
</evidence>
<keyword evidence="6 15" id="KW-0418">Kinase</keyword>
<dbReference type="GO" id="GO:0005524">
    <property type="term" value="F:ATP binding"/>
    <property type="evidence" value="ECO:0007669"/>
    <property type="project" value="UniProtKB-UniRule"/>
</dbReference>
<dbReference type="InterPro" id="IPR011009">
    <property type="entry name" value="Kinase-like_dom_sf"/>
</dbReference>
<feature type="active site" description="Proton acceptor" evidence="10">
    <location>
        <position position="231"/>
    </location>
</feature>
<dbReference type="InterPro" id="IPR017441">
    <property type="entry name" value="Protein_kinase_ATP_BS"/>
</dbReference>
<comment type="caution">
    <text evidence="18">The sequence shown here is derived from an EMBL/GenBank/DDBJ whole genome shotgun (WGS) entry which is preliminary data.</text>
</comment>
<evidence type="ECO:0000256" key="2">
    <source>
        <dbReference type="ARBA" id="ARBA00021157"/>
    </source>
</evidence>
<keyword evidence="4 15" id="KW-0808">Transferase</keyword>
<gene>
    <name evidence="18" type="ORF">FB192DRAFT_1350894</name>
</gene>
<dbReference type="PROSITE" id="PS50011">
    <property type="entry name" value="PROTEIN_KINASE_DOM"/>
    <property type="match status" value="1"/>
</dbReference>
<dbReference type="GO" id="GO:0000776">
    <property type="term" value="C:kinetochore"/>
    <property type="evidence" value="ECO:0007669"/>
    <property type="project" value="UniProtKB-ARBA"/>
</dbReference>
<dbReference type="GO" id="GO:0045143">
    <property type="term" value="P:homologous chromosome segregation"/>
    <property type="evidence" value="ECO:0007669"/>
    <property type="project" value="UniProtKB-ARBA"/>
</dbReference>
<dbReference type="GO" id="GO:0051233">
    <property type="term" value="C:spindle midzone"/>
    <property type="evidence" value="ECO:0007669"/>
    <property type="project" value="UniProtKB-ARBA"/>
</dbReference>
<comment type="catalytic activity">
    <reaction evidence="9 15">
        <text>L-seryl-[protein] + ATP = O-phospho-L-seryl-[protein] + ADP + H(+)</text>
        <dbReference type="Rhea" id="RHEA:17989"/>
        <dbReference type="Rhea" id="RHEA-COMP:9863"/>
        <dbReference type="Rhea" id="RHEA-COMP:11604"/>
        <dbReference type="ChEBI" id="CHEBI:15378"/>
        <dbReference type="ChEBI" id="CHEBI:29999"/>
        <dbReference type="ChEBI" id="CHEBI:30616"/>
        <dbReference type="ChEBI" id="CHEBI:83421"/>
        <dbReference type="ChEBI" id="CHEBI:456216"/>
        <dbReference type="EC" id="2.7.11.1"/>
    </reaction>
</comment>
<comment type="similarity">
    <text evidence="15">Belongs to the protein kinase superfamily. Ser/Thr protein kinase family. Aurora subfamily.</text>
</comment>
<dbReference type="FunFam" id="3.30.200.20:FF:000042">
    <property type="entry name" value="Aurora kinase A"/>
    <property type="match status" value="1"/>
</dbReference>
<evidence type="ECO:0000256" key="16">
    <source>
        <dbReference type="SAM" id="MobiDB-lite"/>
    </source>
</evidence>
<feature type="binding site" evidence="11">
    <location>
        <begin position="235"/>
        <end position="236"/>
    </location>
    <ligand>
        <name>ATP</name>
        <dbReference type="ChEBI" id="CHEBI:30616"/>
    </ligand>
</feature>
<dbReference type="InterPro" id="IPR000719">
    <property type="entry name" value="Prot_kinase_dom"/>
</dbReference>
<evidence type="ECO:0000256" key="10">
    <source>
        <dbReference type="PIRSR" id="PIRSR630616-1"/>
    </source>
</evidence>
<keyword evidence="5 11" id="KW-0547">Nucleotide-binding</keyword>
<feature type="binding site" evidence="11 13">
    <location>
        <position position="137"/>
    </location>
    <ligand>
        <name>ATP</name>
        <dbReference type="ChEBI" id="CHEBI:30616"/>
    </ligand>
</feature>
<dbReference type="Gene3D" id="3.30.200.20">
    <property type="entry name" value="Phosphorylase Kinase, domain 1"/>
    <property type="match status" value="1"/>
</dbReference>
<dbReference type="GO" id="GO:0044779">
    <property type="term" value="P:meiotic spindle checkpoint signaling"/>
    <property type="evidence" value="ECO:0007669"/>
    <property type="project" value="UniProtKB-ARBA"/>
</dbReference>
<dbReference type="InterPro" id="IPR008271">
    <property type="entry name" value="Ser/Thr_kinase_AS"/>
</dbReference>
<name>A0A8H4BS24_MUCCL</name>
<evidence type="ECO:0000256" key="6">
    <source>
        <dbReference type="ARBA" id="ARBA00022777"/>
    </source>
</evidence>
<dbReference type="GO" id="GO:0072479">
    <property type="term" value="P:response to mitotic cell cycle spindle assembly checkpoint signaling"/>
    <property type="evidence" value="ECO:0007669"/>
    <property type="project" value="UniProtKB-ARBA"/>
</dbReference>
<dbReference type="PROSITE" id="PS00107">
    <property type="entry name" value="PROTEIN_KINASE_ATP"/>
    <property type="match status" value="1"/>
</dbReference>
<dbReference type="Proteomes" id="UP000469890">
    <property type="component" value="Unassembled WGS sequence"/>
</dbReference>
<evidence type="ECO:0000256" key="14">
    <source>
        <dbReference type="RuleBase" id="RU000304"/>
    </source>
</evidence>
<evidence type="ECO:0000256" key="5">
    <source>
        <dbReference type="ARBA" id="ARBA00022741"/>
    </source>
</evidence>
<evidence type="ECO:0000256" key="13">
    <source>
        <dbReference type="PROSITE-ProRule" id="PRU10141"/>
    </source>
</evidence>
<evidence type="ECO:0000256" key="7">
    <source>
        <dbReference type="ARBA" id="ARBA00022840"/>
    </source>
</evidence>
<dbReference type="PROSITE" id="PS00108">
    <property type="entry name" value="PROTEIN_KINASE_ST"/>
    <property type="match status" value="1"/>
</dbReference>
<keyword evidence="3 14" id="KW-0723">Serine/threonine-protein kinase</keyword>
<organism evidence="18 19">
    <name type="scientific">Mucor circinelloides f. lusitanicus</name>
    <name type="common">Mucor racemosus var. lusitanicus</name>
    <dbReference type="NCBI Taxonomy" id="29924"/>
    <lineage>
        <taxon>Eukaryota</taxon>
        <taxon>Fungi</taxon>
        <taxon>Fungi incertae sedis</taxon>
        <taxon>Mucoromycota</taxon>
        <taxon>Mucoromycotina</taxon>
        <taxon>Mucoromycetes</taxon>
        <taxon>Mucorales</taxon>
        <taxon>Mucorineae</taxon>
        <taxon>Mucoraceae</taxon>
        <taxon>Mucor</taxon>
    </lineage>
</organism>
<evidence type="ECO:0000313" key="18">
    <source>
        <dbReference type="EMBL" id="KAF1806533.1"/>
    </source>
</evidence>
<dbReference type="SUPFAM" id="SSF56112">
    <property type="entry name" value="Protein kinase-like (PK-like)"/>
    <property type="match status" value="1"/>
</dbReference>
<feature type="binding site" evidence="11">
    <location>
        <position position="249"/>
    </location>
    <ligand>
        <name>ATP</name>
        <dbReference type="ChEBI" id="CHEBI:30616"/>
    </ligand>
</feature>
<proteinExistence type="inferred from homology"/>
<dbReference type="Pfam" id="PF00069">
    <property type="entry name" value="Pkinase"/>
    <property type="match status" value="1"/>
</dbReference>
<evidence type="ECO:0000256" key="15">
    <source>
        <dbReference type="RuleBase" id="RU367134"/>
    </source>
</evidence>
<evidence type="ECO:0000256" key="8">
    <source>
        <dbReference type="ARBA" id="ARBA00047899"/>
    </source>
</evidence>
<dbReference type="GO" id="GO:1902115">
    <property type="term" value="P:regulation of organelle assembly"/>
    <property type="evidence" value="ECO:0007669"/>
    <property type="project" value="UniProtKB-ARBA"/>
</dbReference>
<evidence type="ECO:0000256" key="4">
    <source>
        <dbReference type="ARBA" id="ARBA00022679"/>
    </source>
</evidence>
<dbReference type="InterPro" id="IPR030616">
    <property type="entry name" value="Aur-like"/>
</dbReference>
<dbReference type="PANTHER" id="PTHR24350">
    <property type="entry name" value="SERINE/THREONINE-PROTEIN KINASE IAL-RELATED"/>
    <property type="match status" value="1"/>
</dbReference>
<feature type="compositionally biased region" description="Basic and acidic residues" evidence="16">
    <location>
        <begin position="41"/>
        <end position="54"/>
    </location>
</feature>
<protein>
    <recommendedName>
        <fullName evidence="2 15">Aurora kinase</fullName>
        <ecNumber evidence="1 15">2.7.11.1</ecNumber>
    </recommendedName>
</protein>
<dbReference type="EC" id="2.7.11.1" evidence="1 15"/>
<dbReference type="GO" id="GO:0032133">
    <property type="term" value="C:chromosome passenger complex"/>
    <property type="evidence" value="ECO:0007669"/>
    <property type="project" value="UniProtKB-ARBA"/>
</dbReference>
<dbReference type="FunFam" id="1.10.510.10:FF:000235">
    <property type="entry name" value="Serine/threonine-protein kinase ark1"/>
    <property type="match status" value="1"/>
</dbReference>
<dbReference type="SMART" id="SM00220">
    <property type="entry name" value="S_TKc"/>
    <property type="match status" value="1"/>
</dbReference>
<feature type="domain" description="Protein kinase" evidence="17">
    <location>
        <begin position="108"/>
        <end position="367"/>
    </location>
</feature>
<dbReference type="GO" id="GO:0004674">
    <property type="term" value="F:protein serine/threonine kinase activity"/>
    <property type="evidence" value="ECO:0007669"/>
    <property type="project" value="UniProtKB-KW"/>
</dbReference>
<evidence type="ECO:0000256" key="9">
    <source>
        <dbReference type="ARBA" id="ARBA00048679"/>
    </source>
</evidence>
<feature type="compositionally biased region" description="Polar residues" evidence="16">
    <location>
        <begin position="20"/>
        <end position="29"/>
    </location>
</feature>
<feature type="binding site" evidence="11">
    <location>
        <begin position="186"/>
        <end position="188"/>
    </location>
    <ligand>
        <name>ATP</name>
        <dbReference type="ChEBI" id="CHEBI:30616"/>
    </ligand>
</feature>